<dbReference type="InterPro" id="IPR036390">
    <property type="entry name" value="WH_DNA-bd_sf"/>
</dbReference>
<name>A0A6P1TTS5_9FIRM</name>
<reference evidence="5 6" key="1">
    <citation type="submission" date="2020-01" db="EMBL/GenBank/DDBJ databases">
        <title>Genome analysis of Anaerocolumna sp. CBA3638.</title>
        <authorList>
            <person name="Kim J."/>
            <person name="Roh S.W."/>
        </authorList>
    </citation>
    <scope>NUCLEOTIDE SEQUENCE [LARGE SCALE GENOMIC DNA]</scope>
    <source>
        <strain evidence="5 6">CBA3638</strain>
    </source>
</reference>
<protein>
    <submittedName>
        <fullName evidence="5">Metalloregulator ArsR/SmtB family transcription factor</fullName>
    </submittedName>
</protein>
<keyword evidence="2" id="KW-0238">DNA-binding</keyword>
<accession>A0A6P1TTS5</accession>
<evidence type="ECO:0000256" key="1">
    <source>
        <dbReference type="ARBA" id="ARBA00023015"/>
    </source>
</evidence>
<dbReference type="GO" id="GO:0003677">
    <property type="term" value="F:DNA binding"/>
    <property type="evidence" value="ECO:0007669"/>
    <property type="project" value="UniProtKB-KW"/>
</dbReference>
<evidence type="ECO:0000256" key="3">
    <source>
        <dbReference type="ARBA" id="ARBA00023163"/>
    </source>
</evidence>
<dbReference type="PROSITE" id="PS50987">
    <property type="entry name" value="HTH_ARSR_2"/>
    <property type="match status" value="1"/>
</dbReference>
<dbReference type="KEGG" id="anr:Ana3638_21930"/>
<evidence type="ECO:0000259" key="4">
    <source>
        <dbReference type="PROSITE" id="PS50987"/>
    </source>
</evidence>
<evidence type="ECO:0000256" key="2">
    <source>
        <dbReference type="ARBA" id="ARBA00023125"/>
    </source>
</evidence>
<dbReference type="SMART" id="SM00418">
    <property type="entry name" value="HTH_ARSR"/>
    <property type="match status" value="1"/>
</dbReference>
<dbReference type="AlphaFoldDB" id="A0A6P1TTS5"/>
<sequence length="103" mass="11938">MNEKYNEYALLFKALSDPNRLLIIDYLLGSERCACVILEKLQITQSTLSYHMKILCESSIVNVRKDGKWMHYSINKSKFEDLKEILDKFSNSDSDGTLSCFCK</sequence>
<dbReference type="InterPro" id="IPR036388">
    <property type="entry name" value="WH-like_DNA-bd_sf"/>
</dbReference>
<dbReference type="Pfam" id="PF01022">
    <property type="entry name" value="HTH_5"/>
    <property type="match status" value="1"/>
</dbReference>
<dbReference type="NCBIfam" id="NF033788">
    <property type="entry name" value="HTH_metalloreg"/>
    <property type="match status" value="1"/>
</dbReference>
<dbReference type="InterPro" id="IPR011991">
    <property type="entry name" value="ArsR-like_HTH"/>
</dbReference>
<dbReference type="CDD" id="cd00090">
    <property type="entry name" value="HTH_ARSR"/>
    <property type="match status" value="1"/>
</dbReference>
<keyword evidence="1" id="KW-0805">Transcription regulation</keyword>
<dbReference type="Proteomes" id="UP000464314">
    <property type="component" value="Chromosome"/>
</dbReference>
<dbReference type="InterPro" id="IPR051081">
    <property type="entry name" value="HTH_MetalResp_TranReg"/>
</dbReference>
<dbReference type="PANTHER" id="PTHR33154:SF18">
    <property type="entry name" value="ARSENICAL RESISTANCE OPERON REPRESSOR"/>
    <property type="match status" value="1"/>
</dbReference>
<dbReference type="EMBL" id="CP048000">
    <property type="protein sequence ID" value="QHQ63106.1"/>
    <property type="molecule type" value="Genomic_DNA"/>
</dbReference>
<dbReference type="InterPro" id="IPR001845">
    <property type="entry name" value="HTH_ArsR_DNA-bd_dom"/>
</dbReference>
<dbReference type="SUPFAM" id="SSF46785">
    <property type="entry name" value="Winged helix' DNA-binding domain"/>
    <property type="match status" value="1"/>
</dbReference>
<dbReference type="PRINTS" id="PR00778">
    <property type="entry name" value="HTHARSR"/>
</dbReference>
<keyword evidence="6" id="KW-1185">Reference proteome</keyword>
<feature type="domain" description="HTH arsR-type" evidence="4">
    <location>
        <begin position="1"/>
        <end position="94"/>
    </location>
</feature>
<dbReference type="GO" id="GO:0003700">
    <property type="term" value="F:DNA-binding transcription factor activity"/>
    <property type="evidence" value="ECO:0007669"/>
    <property type="project" value="InterPro"/>
</dbReference>
<organism evidence="5 6">
    <name type="scientific">Anaerocolumna sedimenticola</name>
    <dbReference type="NCBI Taxonomy" id="2696063"/>
    <lineage>
        <taxon>Bacteria</taxon>
        <taxon>Bacillati</taxon>
        <taxon>Bacillota</taxon>
        <taxon>Clostridia</taxon>
        <taxon>Lachnospirales</taxon>
        <taxon>Lachnospiraceae</taxon>
        <taxon>Anaerocolumna</taxon>
    </lineage>
</organism>
<gene>
    <name evidence="5" type="ORF">Ana3638_21930</name>
</gene>
<proteinExistence type="predicted"/>
<dbReference type="RefSeq" id="WP_161839927.1">
    <property type="nucleotide sequence ID" value="NZ_CP048000.1"/>
</dbReference>
<evidence type="ECO:0000313" key="5">
    <source>
        <dbReference type="EMBL" id="QHQ63106.1"/>
    </source>
</evidence>
<evidence type="ECO:0000313" key="6">
    <source>
        <dbReference type="Proteomes" id="UP000464314"/>
    </source>
</evidence>
<keyword evidence="3" id="KW-0804">Transcription</keyword>
<dbReference type="Gene3D" id="1.10.10.10">
    <property type="entry name" value="Winged helix-like DNA-binding domain superfamily/Winged helix DNA-binding domain"/>
    <property type="match status" value="1"/>
</dbReference>
<dbReference type="PANTHER" id="PTHR33154">
    <property type="entry name" value="TRANSCRIPTIONAL REGULATOR, ARSR FAMILY"/>
    <property type="match status" value="1"/>
</dbReference>